<protein>
    <submittedName>
        <fullName evidence="1">Uncharacterized protein</fullName>
    </submittedName>
</protein>
<organism evidence="1 2">
    <name type="scientific">Mesorhizobium escarrei</name>
    <dbReference type="NCBI Taxonomy" id="666018"/>
    <lineage>
        <taxon>Bacteria</taxon>
        <taxon>Pseudomonadati</taxon>
        <taxon>Pseudomonadota</taxon>
        <taxon>Alphaproteobacteria</taxon>
        <taxon>Hyphomicrobiales</taxon>
        <taxon>Phyllobacteriaceae</taxon>
        <taxon>Mesorhizobium</taxon>
    </lineage>
</organism>
<gene>
    <name evidence="1" type="ORF">MES5069_360118</name>
</gene>
<keyword evidence="2" id="KW-1185">Reference proteome</keyword>
<reference evidence="1 2" key="1">
    <citation type="submission" date="2022-03" db="EMBL/GenBank/DDBJ databases">
        <authorList>
            <person name="Brunel B."/>
        </authorList>
    </citation>
    <scope>NUCLEOTIDE SEQUENCE [LARGE SCALE GENOMIC DNA]</scope>
    <source>
        <strain evidence="1">STM5069sample</strain>
    </source>
</reference>
<proteinExistence type="predicted"/>
<evidence type="ECO:0000313" key="1">
    <source>
        <dbReference type="EMBL" id="CAH2403024.1"/>
    </source>
</evidence>
<evidence type="ECO:0000313" key="2">
    <source>
        <dbReference type="Proteomes" id="UP001153050"/>
    </source>
</evidence>
<name>A0ABM9E345_9HYPH</name>
<accession>A0ABM9E345</accession>
<dbReference type="EMBL" id="CAKXZT010000131">
    <property type="protein sequence ID" value="CAH2403024.1"/>
    <property type="molecule type" value="Genomic_DNA"/>
</dbReference>
<dbReference type="Proteomes" id="UP001153050">
    <property type="component" value="Unassembled WGS sequence"/>
</dbReference>
<sequence length="101" mass="11081">MNNVRTVIASPKGMATITDLPIQRPSLLFILAVQYLGRINLRKGAWAGDVPVWSIPANAIICILRPINRKAYRHDSGIDLSGNSWFGSLIQISSHPSSNDL</sequence>
<comment type="caution">
    <text evidence="1">The sequence shown here is derived from an EMBL/GenBank/DDBJ whole genome shotgun (WGS) entry which is preliminary data.</text>
</comment>